<evidence type="ECO:0000313" key="1">
    <source>
        <dbReference type="EMBL" id="KAL0361173.1"/>
    </source>
</evidence>
<protein>
    <submittedName>
        <fullName evidence="1">AP2-like ethylene-responsive transcription factor ANT</fullName>
    </submittedName>
</protein>
<dbReference type="EMBL" id="JACGWJ010000016">
    <property type="protein sequence ID" value="KAL0361173.1"/>
    <property type="molecule type" value="Genomic_DNA"/>
</dbReference>
<dbReference type="AlphaFoldDB" id="A0AAW2Q0B1"/>
<name>A0AAW2Q0B1_SESRA</name>
<reference evidence="1" key="2">
    <citation type="journal article" date="2024" name="Plant">
        <title>Genomic evolution and insights into agronomic trait innovations of Sesamum species.</title>
        <authorList>
            <person name="Miao H."/>
            <person name="Wang L."/>
            <person name="Qu L."/>
            <person name="Liu H."/>
            <person name="Sun Y."/>
            <person name="Le M."/>
            <person name="Wang Q."/>
            <person name="Wei S."/>
            <person name="Zheng Y."/>
            <person name="Lin W."/>
            <person name="Duan Y."/>
            <person name="Cao H."/>
            <person name="Xiong S."/>
            <person name="Wang X."/>
            <person name="Wei L."/>
            <person name="Li C."/>
            <person name="Ma Q."/>
            <person name="Ju M."/>
            <person name="Zhao R."/>
            <person name="Li G."/>
            <person name="Mu C."/>
            <person name="Tian Q."/>
            <person name="Mei H."/>
            <person name="Zhang T."/>
            <person name="Gao T."/>
            <person name="Zhang H."/>
        </authorList>
    </citation>
    <scope>NUCLEOTIDE SEQUENCE</scope>
    <source>
        <strain evidence="1">G02</strain>
    </source>
</reference>
<comment type="caution">
    <text evidence="1">The sequence shown here is derived from an EMBL/GenBank/DDBJ whole genome shotgun (WGS) entry which is preliminary data.</text>
</comment>
<sequence>MKSMNDIENASNTSISNWLGFSLSPHMKMEANSTLSDNHHFSHRTETPPTSAVAANFYLHSSHLTNTTAAVCYGVGENGNFHSPNISVMPLKSDGSLCIMEALSRSNSEGVVPSSTPKLEDFLGGATMTTHQYGMDPRDAMVLSLDSSLYNQEPFRQQQQYYSGLGCTPVYQQQTRNNTTNLWAVTVRSLQCLRMKSRV</sequence>
<reference evidence="1" key="1">
    <citation type="submission" date="2020-06" db="EMBL/GenBank/DDBJ databases">
        <authorList>
            <person name="Li T."/>
            <person name="Hu X."/>
            <person name="Zhang T."/>
            <person name="Song X."/>
            <person name="Zhang H."/>
            <person name="Dai N."/>
            <person name="Sheng W."/>
            <person name="Hou X."/>
            <person name="Wei L."/>
        </authorList>
    </citation>
    <scope>NUCLEOTIDE SEQUENCE</scope>
    <source>
        <strain evidence="1">G02</strain>
        <tissue evidence="1">Leaf</tissue>
    </source>
</reference>
<accession>A0AAW2Q0B1</accession>
<proteinExistence type="predicted"/>
<gene>
    <name evidence="1" type="ORF">Sradi_3801800</name>
</gene>
<organism evidence="1">
    <name type="scientific">Sesamum radiatum</name>
    <name type="common">Black benniseed</name>
    <dbReference type="NCBI Taxonomy" id="300843"/>
    <lineage>
        <taxon>Eukaryota</taxon>
        <taxon>Viridiplantae</taxon>
        <taxon>Streptophyta</taxon>
        <taxon>Embryophyta</taxon>
        <taxon>Tracheophyta</taxon>
        <taxon>Spermatophyta</taxon>
        <taxon>Magnoliopsida</taxon>
        <taxon>eudicotyledons</taxon>
        <taxon>Gunneridae</taxon>
        <taxon>Pentapetalae</taxon>
        <taxon>asterids</taxon>
        <taxon>lamiids</taxon>
        <taxon>Lamiales</taxon>
        <taxon>Pedaliaceae</taxon>
        <taxon>Sesamum</taxon>
    </lineage>
</organism>